<reference evidence="1" key="1">
    <citation type="submission" date="2023-10" db="EMBL/GenBank/DDBJ databases">
        <authorList>
            <person name="Rodriguez Cubillos JULIANA M."/>
            <person name="De Vega J."/>
        </authorList>
    </citation>
    <scope>NUCLEOTIDE SEQUENCE</scope>
</reference>
<dbReference type="EMBL" id="CASHSV030000024">
    <property type="protein sequence ID" value="CAJ2640924.1"/>
    <property type="molecule type" value="Genomic_DNA"/>
</dbReference>
<sequence length="352" mass="40851">METRAARKRANSNTEPIVLNNKKQRVVLGELPNLPDLNCSEEVQFSNEKFQSRKRGVCLFENFKLDKMVFGNKNTRFDDEQIVEPYASDISNYLRSMEKKRRPMVGYMEKVQRGVTSNMRGILVDWLVEVADEYKLLPETLHLSVSYIDRFLSMIIINRSNLQLLGVSSMLIASKYEEISPPKAVDFRQITDNTYQLKQIIKMEADILKSLNFEMGNPHVYTFLKEFIGFATENQKTSKLQMEYLCNYLAELSLLEYECIRFLPSVVAASVIFLARFIICPEVYPWTSSLSDCSGYKSDELEECVQILHDLYLSRRAASLKAVRQKYKQQKFKSVANLPVCPEVPNHYFEEE</sequence>
<proteinExistence type="predicted"/>
<comment type="caution">
    <text evidence="1">The sequence shown here is derived from an EMBL/GenBank/DDBJ whole genome shotgun (WGS) entry which is preliminary data.</text>
</comment>
<accession>A0ACB0J8L3</accession>
<evidence type="ECO:0000313" key="1">
    <source>
        <dbReference type="EMBL" id="CAJ2640924.1"/>
    </source>
</evidence>
<evidence type="ECO:0000313" key="2">
    <source>
        <dbReference type="Proteomes" id="UP001177021"/>
    </source>
</evidence>
<name>A0ACB0J8L3_TRIPR</name>
<dbReference type="Proteomes" id="UP001177021">
    <property type="component" value="Unassembled WGS sequence"/>
</dbReference>
<organism evidence="1 2">
    <name type="scientific">Trifolium pratense</name>
    <name type="common">Red clover</name>
    <dbReference type="NCBI Taxonomy" id="57577"/>
    <lineage>
        <taxon>Eukaryota</taxon>
        <taxon>Viridiplantae</taxon>
        <taxon>Streptophyta</taxon>
        <taxon>Embryophyta</taxon>
        <taxon>Tracheophyta</taxon>
        <taxon>Spermatophyta</taxon>
        <taxon>Magnoliopsida</taxon>
        <taxon>eudicotyledons</taxon>
        <taxon>Gunneridae</taxon>
        <taxon>Pentapetalae</taxon>
        <taxon>rosids</taxon>
        <taxon>fabids</taxon>
        <taxon>Fabales</taxon>
        <taxon>Fabaceae</taxon>
        <taxon>Papilionoideae</taxon>
        <taxon>50 kb inversion clade</taxon>
        <taxon>NPAAA clade</taxon>
        <taxon>Hologalegina</taxon>
        <taxon>IRL clade</taxon>
        <taxon>Trifolieae</taxon>
        <taxon>Trifolium</taxon>
    </lineage>
</organism>
<protein>
    <submittedName>
        <fullName evidence="1">Uncharacterized protein</fullName>
    </submittedName>
</protein>
<keyword evidence="2" id="KW-1185">Reference proteome</keyword>
<gene>
    <name evidence="1" type="ORF">MILVUS5_LOCUS10691</name>
</gene>